<evidence type="ECO:0000256" key="1">
    <source>
        <dbReference type="SAM" id="MobiDB-lite"/>
    </source>
</evidence>
<dbReference type="Proteomes" id="UP000727407">
    <property type="component" value="Unassembled WGS sequence"/>
</dbReference>
<dbReference type="GO" id="GO:0006508">
    <property type="term" value="P:proteolysis"/>
    <property type="evidence" value="ECO:0007669"/>
    <property type="project" value="UniProtKB-KW"/>
</dbReference>
<gene>
    <name evidence="2" type="primary">clpX</name>
    <name evidence="2" type="ORF">DAT39_021878</name>
</gene>
<dbReference type="GO" id="GO:0008233">
    <property type="term" value="F:peptidase activity"/>
    <property type="evidence" value="ECO:0007669"/>
    <property type="project" value="UniProtKB-KW"/>
</dbReference>
<evidence type="ECO:0000313" key="2">
    <source>
        <dbReference type="EMBL" id="KAF5888378.1"/>
    </source>
</evidence>
<keyword evidence="2" id="KW-0645">Protease</keyword>
<protein>
    <submittedName>
        <fullName evidence="2">ATP-dependent Clp protease ATP-binding subunit ClpX</fullName>
    </submittedName>
</protein>
<comment type="caution">
    <text evidence="2">The sequence shown here is derived from an EMBL/GenBank/DDBJ whole genome shotgun (WGS) entry which is preliminary data.</text>
</comment>
<feature type="region of interest" description="Disordered" evidence="1">
    <location>
        <begin position="1"/>
        <end position="62"/>
    </location>
</feature>
<keyword evidence="2" id="KW-0547">Nucleotide-binding</keyword>
<dbReference type="AlphaFoldDB" id="A0A8J4WZW1"/>
<name>A0A8J4WZW1_CLAMG</name>
<dbReference type="GO" id="GO:0005524">
    <property type="term" value="F:ATP binding"/>
    <property type="evidence" value="ECO:0007669"/>
    <property type="project" value="UniProtKB-KW"/>
</dbReference>
<feature type="non-terminal residue" evidence="2">
    <location>
        <position position="62"/>
    </location>
</feature>
<keyword evidence="2" id="KW-0378">Hydrolase</keyword>
<keyword evidence="3" id="KW-1185">Reference proteome</keyword>
<dbReference type="EMBL" id="QNUK01000992">
    <property type="protein sequence ID" value="KAF5888378.1"/>
    <property type="molecule type" value="Genomic_DNA"/>
</dbReference>
<proteinExistence type="predicted"/>
<reference evidence="2" key="1">
    <citation type="submission" date="2020-07" db="EMBL/GenBank/DDBJ databases">
        <title>Clarias magur genome sequencing, assembly and annotation.</title>
        <authorList>
            <person name="Kushwaha B."/>
            <person name="Kumar R."/>
            <person name="Das P."/>
            <person name="Joshi C.G."/>
            <person name="Kumar D."/>
            <person name="Nagpure N.S."/>
            <person name="Pandey M."/>
            <person name="Agarwal S."/>
            <person name="Srivastava S."/>
            <person name="Singh M."/>
            <person name="Sahoo L."/>
            <person name="Jayasankar P."/>
            <person name="Meher P.K."/>
            <person name="Koringa P.G."/>
            <person name="Iquebal M.A."/>
            <person name="Das S.P."/>
            <person name="Bit A."/>
            <person name="Patnaik S."/>
            <person name="Patel N."/>
            <person name="Shah T.M."/>
            <person name="Hinsu A."/>
            <person name="Jena J.K."/>
        </authorList>
    </citation>
    <scope>NUCLEOTIDE SEQUENCE</scope>
    <source>
        <strain evidence="2">CIFAMagur01</strain>
        <tissue evidence="2">Testis</tissue>
    </source>
</reference>
<feature type="compositionally biased region" description="Polar residues" evidence="1">
    <location>
        <begin position="38"/>
        <end position="62"/>
    </location>
</feature>
<evidence type="ECO:0000313" key="3">
    <source>
        <dbReference type="Proteomes" id="UP000727407"/>
    </source>
</evidence>
<organism evidence="2 3">
    <name type="scientific">Clarias magur</name>
    <name type="common">Asian catfish</name>
    <name type="synonym">Macropteronotus magur</name>
    <dbReference type="NCBI Taxonomy" id="1594786"/>
    <lineage>
        <taxon>Eukaryota</taxon>
        <taxon>Metazoa</taxon>
        <taxon>Chordata</taxon>
        <taxon>Craniata</taxon>
        <taxon>Vertebrata</taxon>
        <taxon>Euteleostomi</taxon>
        <taxon>Actinopterygii</taxon>
        <taxon>Neopterygii</taxon>
        <taxon>Teleostei</taxon>
        <taxon>Ostariophysi</taxon>
        <taxon>Siluriformes</taxon>
        <taxon>Clariidae</taxon>
        <taxon>Clarias</taxon>
    </lineage>
</organism>
<keyword evidence="2" id="KW-0067">ATP-binding</keyword>
<sequence>MDEHRQCVTGLSPAYTDSNEANHGSEHHDGLGPPGQQPTPALSPRTQPRTRQFSSSSIENAR</sequence>
<accession>A0A8J4WZW1</accession>